<dbReference type="EMBL" id="LN483142">
    <property type="protein sequence ID" value="CED83375.1"/>
    <property type="molecule type" value="Genomic_DNA"/>
</dbReference>
<dbReference type="AlphaFoldDB" id="A0A0F7SS78"/>
<proteinExistence type="predicted"/>
<accession>A0A0F7SS78</accession>
<name>A0A0F7SS78_PHARH</name>
<dbReference type="Pfam" id="PF07929">
    <property type="entry name" value="PRiA4_ORF3"/>
    <property type="match status" value="1"/>
</dbReference>
<dbReference type="SUPFAM" id="SSF159941">
    <property type="entry name" value="MM3350-like"/>
    <property type="match status" value="1"/>
</dbReference>
<protein>
    <submittedName>
        <fullName evidence="2">Protein MM3350-like domain</fullName>
    </submittedName>
</protein>
<evidence type="ECO:0000313" key="2">
    <source>
        <dbReference type="EMBL" id="CED83375.1"/>
    </source>
</evidence>
<sequence length="214" mass="24146">MSDFSLPEPTKSHLVLDFVFSDTDATYRRIRVPSNYSFELIHKLIQYTFGWSDIKPHKFTALGQIKLVSASPEVKHVQNWGSPKIKISASPSSQRSDDDVAEEDEKTFTLGDVWKDHEKVGANEKLGVSYEYDYEEGRMLEIIYKHYQHMGAASNLPHIIKGSGGPPRETIQSHEECDQKTFDVEAFNANWQGYLGGTIQSKAGLKEVALGKVH</sequence>
<reference evidence="2" key="1">
    <citation type="submission" date="2014-08" db="EMBL/GenBank/DDBJ databases">
        <authorList>
            <person name="Sharma Rahul"/>
            <person name="Thines Marco"/>
        </authorList>
    </citation>
    <scope>NUCLEOTIDE SEQUENCE</scope>
</reference>
<organism evidence="2">
    <name type="scientific">Phaffia rhodozyma</name>
    <name type="common">Yeast</name>
    <name type="synonym">Xanthophyllomyces dendrorhous</name>
    <dbReference type="NCBI Taxonomy" id="264483"/>
    <lineage>
        <taxon>Eukaryota</taxon>
        <taxon>Fungi</taxon>
        <taxon>Dikarya</taxon>
        <taxon>Basidiomycota</taxon>
        <taxon>Agaricomycotina</taxon>
        <taxon>Tremellomycetes</taxon>
        <taxon>Cystofilobasidiales</taxon>
        <taxon>Mrakiaceae</taxon>
        <taxon>Phaffia</taxon>
    </lineage>
</organism>
<dbReference type="Gene3D" id="3.10.290.30">
    <property type="entry name" value="MM3350-like"/>
    <property type="match status" value="1"/>
</dbReference>
<feature type="domain" description="Plasmid pRiA4b Orf3-like" evidence="1">
    <location>
        <begin position="24"/>
        <end position="172"/>
    </location>
</feature>
<dbReference type="InterPro" id="IPR012912">
    <property type="entry name" value="Plasmid_pRiA4b_Orf3-like"/>
</dbReference>
<dbReference type="InterPro" id="IPR024047">
    <property type="entry name" value="MM3350-like_sf"/>
</dbReference>
<evidence type="ECO:0000259" key="1">
    <source>
        <dbReference type="Pfam" id="PF07929"/>
    </source>
</evidence>